<evidence type="ECO:0000313" key="12">
    <source>
        <dbReference type="Proteomes" id="UP000243688"/>
    </source>
</evidence>
<dbReference type="Proteomes" id="UP000243688">
    <property type="component" value="Unassembled WGS sequence"/>
</dbReference>
<keyword evidence="4" id="KW-1003">Cell membrane</keyword>
<sequence length="606" mass="66641">MALMRLEGVSFRYVGAKDFSLSDVGFTVAPGEFVLVVGPSGSGKTTLLRLMKPGLAPAGERKGRLLFRGKPVEEWPLRETAATVGFVSGDPEAWIVADEVLSELCWTLEQIGTPAADMRLRVAETVQAFGLTPLLRRRTYELSDGEKQLVHLASVLVARPELLLLDEPVSRLDPVSAGRFWDAIARLRREYGIAVVCADHRTEPAFAMADRVVCLDEGRLLWEDSPRRAAYRLWRSDDVRFCGMVPEAARVCLEFAEAAGTPWRPEEADRLPLSVREAKAWLASMAKTDDAAEYDAAEDGDAENGAAKDESAEDDVVEDGTGVSFRRVGDDFGGVAAVCRDVWFAYTPADDPVLRGLDLTIRRGQWLALLGGNGSGKSTLLRLIAGFERPLRGDVRVYGRPPHRWKDAERPFLAGYLSAEPRDYFAGETVKDDLLAVARRAGCGVDEAMRLADIFGIRRLLDRHPHDLSAGERQQAAIALLLLFRPRLLLLDEPTFGLDAGARRVLIDVLRAACRLGVAVVTATHDLSFAASAADRCALLFDGDIAAEGETDLFFSDMFYYAPERARIIRNVARRSTFGSSGRGGVASVREEEMRRWWIASGENAQ</sequence>
<dbReference type="InterPro" id="IPR015856">
    <property type="entry name" value="ABC_transpr_CbiO/EcfA_su"/>
</dbReference>
<proteinExistence type="inferred from homology"/>
<dbReference type="PROSITE" id="PS50893">
    <property type="entry name" value="ABC_TRANSPORTER_2"/>
    <property type="match status" value="2"/>
</dbReference>
<protein>
    <recommendedName>
        <fullName evidence="10">ABC transporter domain-containing protein</fullName>
    </recommendedName>
</protein>
<accession>A0A2A6E138</accession>
<evidence type="ECO:0000256" key="8">
    <source>
        <dbReference type="ARBA" id="ARBA00023136"/>
    </source>
</evidence>
<evidence type="ECO:0000256" key="4">
    <source>
        <dbReference type="ARBA" id="ARBA00022475"/>
    </source>
</evidence>
<evidence type="ECO:0000256" key="5">
    <source>
        <dbReference type="ARBA" id="ARBA00022741"/>
    </source>
</evidence>
<evidence type="ECO:0000256" key="7">
    <source>
        <dbReference type="ARBA" id="ARBA00022967"/>
    </source>
</evidence>
<evidence type="ECO:0000313" key="11">
    <source>
        <dbReference type="EMBL" id="PDO10705.1"/>
    </source>
</evidence>
<feature type="domain" description="ABC transporter" evidence="10">
    <location>
        <begin position="337"/>
        <end position="567"/>
    </location>
</feature>
<dbReference type="GO" id="GO:0005524">
    <property type="term" value="F:ATP binding"/>
    <property type="evidence" value="ECO:0007669"/>
    <property type="project" value="UniProtKB-KW"/>
</dbReference>
<dbReference type="GO" id="GO:0016887">
    <property type="term" value="F:ATP hydrolysis activity"/>
    <property type="evidence" value="ECO:0007669"/>
    <property type="project" value="InterPro"/>
</dbReference>
<dbReference type="EMBL" id="MOXJ01000010">
    <property type="protein sequence ID" value="PDO10705.1"/>
    <property type="molecule type" value="Genomic_DNA"/>
</dbReference>
<gene>
    <name evidence="11" type="ORF">BLM47_05720</name>
</gene>
<dbReference type="InterPro" id="IPR003439">
    <property type="entry name" value="ABC_transporter-like_ATP-bd"/>
</dbReference>
<dbReference type="InterPro" id="IPR050095">
    <property type="entry name" value="ECF_ABC_transporter_ATP-bd"/>
</dbReference>
<evidence type="ECO:0000256" key="3">
    <source>
        <dbReference type="ARBA" id="ARBA00022448"/>
    </source>
</evidence>
<dbReference type="Pfam" id="PF00005">
    <property type="entry name" value="ABC_tran"/>
    <property type="match status" value="2"/>
</dbReference>
<dbReference type="PANTHER" id="PTHR43553">
    <property type="entry name" value="HEAVY METAL TRANSPORTER"/>
    <property type="match status" value="1"/>
</dbReference>
<keyword evidence="7" id="KW-1278">Translocase</keyword>
<dbReference type="AlphaFoldDB" id="A0A2A6E138"/>
<organism evidence="11 12">
    <name type="scientific">Candidatus Reconcilbacillus cellulovorans</name>
    <dbReference type="NCBI Taxonomy" id="1906605"/>
    <lineage>
        <taxon>Bacteria</taxon>
        <taxon>Bacillati</taxon>
        <taxon>Bacillota</taxon>
        <taxon>Bacilli</taxon>
        <taxon>Bacillales</taxon>
        <taxon>Paenibacillaceae</taxon>
        <taxon>Candidatus Reconcilbacillus</taxon>
    </lineage>
</organism>
<evidence type="ECO:0000256" key="9">
    <source>
        <dbReference type="SAM" id="MobiDB-lite"/>
    </source>
</evidence>
<keyword evidence="5" id="KW-0547">Nucleotide-binding</keyword>
<evidence type="ECO:0000256" key="6">
    <source>
        <dbReference type="ARBA" id="ARBA00022840"/>
    </source>
</evidence>
<comment type="similarity">
    <text evidence="2">Belongs to the ABC transporter superfamily.</text>
</comment>
<keyword evidence="8" id="KW-0472">Membrane</keyword>
<dbReference type="InterPro" id="IPR027417">
    <property type="entry name" value="P-loop_NTPase"/>
</dbReference>
<keyword evidence="6" id="KW-0067">ATP-binding</keyword>
<feature type="compositionally biased region" description="Acidic residues" evidence="9">
    <location>
        <begin position="292"/>
        <end position="302"/>
    </location>
</feature>
<feature type="region of interest" description="Disordered" evidence="9">
    <location>
        <begin position="292"/>
        <end position="317"/>
    </location>
</feature>
<name>A0A2A6E138_9BACL</name>
<comment type="caution">
    <text evidence="11">The sequence shown here is derived from an EMBL/GenBank/DDBJ whole genome shotgun (WGS) entry which is preliminary data.</text>
</comment>
<feature type="domain" description="ABC transporter" evidence="10">
    <location>
        <begin position="4"/>
        <end position="242"/>
    </location>
</feature>
<evidence type="ECO:0000256" key="2">
    <source>
        <dbReference type="ARBA" id="ARBA00005417"/>
    </source>
</evidence>
<dbReference type="PANTHER" id="PTHR43553:SF27">
    <property type="entry name" value="ENERGY-COUPLING FACTOR TRANSPORTER ATP-BINDING PROTEIN ECFA2"/>
    <property type="match status" value="1"/>
</dbReference>
<keyword evidence="3" id="KW-0813">Transport</keyword>
<reference evidence="11 12" key="1">
    <citation type="submission" date="2016-12" db="EMBL/GenBank/DDBJ databases">
        <title>Candidatus Reconcilibacillus cellulovorans genome.</title>
        <authorList>
            <person name="Kolinko S."/>
            <person name="Wu Y.-W."/>
            <person name="Tachea F."/>
            <person name="Denzel E."/>
            <person name="Hiras J."/>
            <person name="Baecker N."/>
            <person name="Chan L.J."/>
            <person name="Eichorst S.A."/>
            <person name="Frey D."/>
            <person name="Adams P.D."/>
            <person name="Pray T."/>
            <person name="Tanjore D."/>
            <person name="Petzold C.J."/>
            <person name="Gladden J.M."/>
            <person name="Simmons B.A."/>
            <person name="Singer S.W."/>
        </authorList>
    </citation>
    <scope>NUCLEOTIDE SEQUENCE [LARGE SCALE GENOMIC DNA]</scope>
    <source>
        <strain evidence="11">JTherm</strain>
    </source>
</reference>
<evidence type="ECO:0000259" key="10">
    <source>
        <dbReference type="PROSITE" id="PS50893"/>
    </source>
</evidence>
<dbReference type="SUPFAM" id="SSF52540">
    <property type="entry name" value="P-loop containing nucleoside triphosphate hydrolases"/>
    <property type="match status" value="2"/>
</dbReference>
<dbReference type="Gene3D" id="3.40.50.300">
    <property type="entry name" value="P-loop containing nucleotide triphosphate hydrolases"/>
    <property type="match status" value="2"/>
</dbReference>
<evidence type="ECO:0000256" key="1">
    <source>
        <dbReference type="ARBA" id="ARBA00004202"/>
    </source>
</evidence>
<dbReference type="InterPro" id="IPR003593">
    <property type="entry name" value="AAA+_ATPase"/>
</dbReference>
<comment type="subcellular location">
    <subcellularLocation>
        <location evidence="1">Cell membrane</location>
        <topology evidence="1">Peripheral membrane protein</topology>
    </subcellularLocation>
</comment>
<dbReference type="GO" id="GO:0042626">
    <property type="term" value="F:ATPase-coupled transmembrane transporter activity"/>
    <property type="evidence" value="ECO:0007669"/>
    <property type="project" value="TreeGrafter"/>
</dbReference>
<dbReference type="SMART" id="SM00382">
    <property type="entry name" value="AAA"/>
    <property type="match status" value="2"/>
</dbReference>
<dbReference type="GO" id="GO:0043190">
    <property type="term" value="C:ATP-binding cassette (ABC) transporter complex"/>
    <property type="evidence" value="ECO:0007669"/>
    <property type="project" value="TreeGrafter"/>
</dbReference>
<dbReference type="CDD" id="cd03225">
    <property type="entry name" value="ABC_cobalt_CbiO_domain1"/>
    <property type="match status" value="2"/>
</dbReference>